<name>A0A8M3ATR6_DANRE</name>
<dbReference type="AlphaFoldDB" id="A0A8M3ATR6"/>
<dbReference type="PROSITE" id="PS50835">
    <property type="entry name" value="IG_LIKE"/>
    <property type="match status" value="1"/>
</dbReference>
<feature type="transmembrane region" description="Helical" evidence="2">
    <location>
        <begin position="221"/>
        <end position="245"/>
    </location>
</feature>
<dbReference type="InterPro" id="IPR003599">
    <property type="entry name" value="Ig_sub"/>
</dbReference>
<dbReference type="PANTHER" id="PTHR46013:SF4">
    <property type="entry name" value="B-CELL RECEPTOR CD22-RELATED"/>
    <property type="match status" value="1"/>
</dbReference>
<evidence type="ECO:0000256" key="1">
    <source>
        <dbReference type="SAM" id="MobiDB-lite"/>
    </source>
</evidence>
<organism evidence="4 5">
    <name type="scientific">Danio rerio</name>
    <name type="common">Zebrafish</name>
    <name type="synonym">Brachydanio rerio</name>
    <dbReference type="NCBI Taxonomy" id="7955"/>
    <lineage>
        <taxon>Eukaryota</taxon>
        <taxon>Metazoa</taxon>
        <taxon>Chordata</taxon>
        <taxon>Craniata</taxon>
        <taxon>Vertebrata</taxon>
        <taxon>Euteleostomi</taxon>
        <taxon>Actinopterygii</taxon>
        <taxon>Neopterygii</taxon>
        <taxon>Teleostei</taxon>
        <taxon>Ostariophysi</taxon>
        <taxon>Cypriniformes</taxon>
        <taxon>Danionidae</taxon>
        <taxon>Danioninae</taxon>
        <taxon>Danio</taxon>
    </lineage>
</organism>
<evidence type="ECO:0000313" key="4">
    <source>
        <dbReference type="Proteomes" id="UP000000437"/>
    </source>
</evidence>
<dbReference type="Pfam" id="PF13895">
    <property type="entry name" value="Ig_2"/>
    <property type="match status" value="1"/>
</dbReference>
<dbReference type="OrthoDB" id="8887244at2759"/>
<reference evidence="5" key="1">
    <citation type="submission" date="2025-08" db="UniProtKB">
        <authorList>
            <consortium name="RefSeq"/>
        </authorList>
    </citation>
    <scope>IDENTIFICATION</scope>
    <source>
        <strain evidence="5">Tuebingen</strain>
        <tissue evidence="5">Fibroblasts and whole tissue</tissue>
    </source>
</reference>
<proteinExistence type="predicted"/>
<gene>
    <name evidence="5 6" type="primary">sc:d156</name>
    <name evidence="5" type="synonym">si:ch211-53m15.1</name>
</gene>
<dbReference type="CTD" id="100142634"/>
<dbReference type="Proteomes" id="UP000000437">
    <property type="component" value="Chromosome 16"/>
</dbReference>
<evidence type="ECO:0000313" key="5">
    <source>
        <dbReference type="RefSeq" id="XP_009290852.1"/>
    </source>
</evidence>
<dbReference type="GeneID" id="100142634"/>
<sequence>MLQFLLFLLPGVLSDEWNVNYPSQICAARGSNVTIACTFTFPGNDPDAVKQVLWCSMNSNFNKCESGPYVFDSEAKNNSVSFQYIGNKASDCSLLINDIKLTESREYKFRFITSLPNGKWTGDPGVNISVSELKVSMSRSRINGSTITGDSVNLTCSLDCPNDLSEVQWFKNGELMKQTNPILIFNNITAEDSGKYSCSLTNFTNTLSGGFSMYIEDVSEFSTLLIIVVSSVLLVFTIIAAVFLIRRSKAETQKNLKEVGEGTRVSDDNICQATEAVDESKVDEVLYTCVTVKPKEIDVKSQKQISANTEEQNESIYSAVKTA</sequence>
<keyword evidence="4" id="KW-1185">Reference proteome</keyword>
<dbReference type="InterPro" id="IPR013783">
    <property type="entry name" value="Ig-like_fold"/>
</dbReference>
<dbReference type="InterPro" id="IPR007110">
    <property type="entry name" value="Ig-like_dom"/>
</dbReference>
<feature type="domain" description="Ig-like" evidence="3">
    <location>
        <begin position="124"/>
        <end position="208"/>
    </location>
</feature>
<keyword evidence="2" id="KW-0472">Membrane</keyword>
<evidence type="ECO:0000313" key="6">
    <source>
        <dbReference type="ZFIN" id="ZDB-GENE-080303-5"/>
    </source>
</evidence>
<dbReference type="SMART" id="SM00408">
    <property type="entry name" value="IGc2"/>
    <property type="match status" value="1"/>
</dbReference>
<dbReference type="InterPro" id="IPR036179">
    <property type="entry name" value="Ig-like_dom_sf"/>
</dbReference>
<dbReference type="Gene3D" id="2.60.40.10">
    <property type="entry name" value="Immunoglobulins"/>
    <property type="match status" value="2"/>
</dbReference>
<dbReference type="PANTHER" id="PTHR46013">
    <property type="entry name" value="VASCULAR CELL ADHESION MOLECULE 1"/>
    <property type="match status" value="1"/>
</dbReference>
<feature type="compositionally biased region" description="Polar residues" evidence="1">
    <location>
        <begin position="303"/>
        <end position="316"/>
    </location>
</feature>
<feature type="region of interest" description="Disordered" evidence="1">
    <location>
        <begin position="303"/>
        <end position="323"/>
    </location>
</feature>
<dbReference type="SUPFAM" id="SSF48726">
    <property type="entry name" value="Immunoglobulin"/>
    <property type="match status" value="1"/>
</dbReference>
<keyword evidence="2" id="KW-1133">Transmembrane helix</keyword>
<evidence type="ECO:0000259" key="3">
    <source>
        <dbReference type="PROSITE" id="PS50835"/>
    </source>
</evidence>
<keyword evidence="2" id="KW-0812">Transmembrane</keyword>
<dbReference type="SMART" id="SM00409">
    <property type="entry name" value="IG"/>
    <property type="match status" value="2"/>
</dbReference>
<evidence type="ECO:0000256" key="2">
    <source>
        <dbReference type="SAM" id="Phobius"/>
    </source>
</evidence>
<accession>A0A8M3ATR6</accession>
<dbReference type="RefSeq" id="XP_009290852.1">
    <property type="nucleotide sequence ID" value="XM_009292577.5"/>
</dbReference>
<protein>
    <submittedName>
        <fullName evidence="5">Uncharacterized protein isoform X1</fullName>
    </submittedName>
</protein>
<dbReference type="AGR" id="ZFIN:ZDB-GENE-080303-5"/>
<dbReference type="ZFIN" id="ZDB-GENE-080303-5">
    <property type="gene designation" value="sc:d156"/>
</dbReference>
<dbReference type="InterPro" id="IPR003598">
    <property type="entry name" value="Ig_sub2"/>
</dbReference>